<reference evidence="1 2" key="1">
    <citation type="journal article" date="2013" name="Genome Announc.">
        <title>Complete genome sequence of Clostridium stercorarium subsp. stercorarium strain DSM 8532, a thermophilic degrader of plant cell wall fibers.</title>
        <authorList>
            <person name="Poehlein A."/>
            <person name="Zverlov V.V."/>
            <person name="Daniel R."/>
            <person name="Schwarz W.H."/>
            <person name="Liebl W."/>
        </authorList>
    </citation>
    <scope>NUCLEOTIDE SEQUENCE [LARGE SCALE GENOMIC DNA]</scope>
    <source>
        <strain evidence="2">ATCC 35414 / DSM 8532 / NCIMB 11754</strain>
    </source>
</reference>
<keyword evidence="2" id="KW-1185">Reference proteome</keyword>
<evidence type="ECO:0000313" key="1">
    <source>
        <dbReference type="EMBL" id="AGC67211.1"/>
    </source>
</evidence>
<accession>L7VL65</accession>
<dbReference type="RefSeq" id="WP_015357908.1">
    <property type="nucleotide sequence ID" value="NC_020134.1"/>
</dbReference>
<dbReference type="STRING" id="1121335.Cst_c01860"/>
<gene>
    <name evidence="1" type="ordered locus">Cst_c01860</name>
</gene>
<dbReference type="KEGG" id="csd:Clst_0177"/>
<proteinExistence type="predicted"/>
<dbReference type="AlphaFoldDB" id="L7VL65"/>
<sequence>MDIIGIIGAMDAEIELILHNITVTDEQEYAGFKFLWGNVRARI</sequence>
<organism evidence="1 2">
    <name type="scientific">Thermoclostridium stercorarium (strain ATCC 35414 / DSM 8532 / NCIMB 11754)</name>
    <name type="common">Clostridium stercorarium</name>
    <dbReference type="NCBI Taxonomy" id="1121335"/>
    <lineage>
        <taxon>Bacteria</taxon>
        <taxon>Bacillati</taxon>
        <taxon>Bacillota</taxon>
        <taxon>Clostridia</taxon>
        <taxon>Eubacteriales</taxon>
        <taxon>Oscillospiraceae</taxon>
        <taxon>Thermoclostridium</taxon>
    </lineage>
</organism>
<evidence type="ECO:0008006" key="3">
    <source>
        <dbReference type="Google" id="ProtNLM"/>
    </source>
</evidence>
<name>L7VL65_THES1</name>
<dbReference type="EMBL" id="CP004044">
    <property type="protein sequence ID" value="AGC67211.1"/>
    <property type="molecule type" value="Genomic_DNA"/>
</dbReference>
<dbReference type="Proteomes" id="UP000011220">
    <property type="component" value="Chromosome"/>
</dbReference>
<dbReference type="KEGG" id="css:Cst_c01860"/>
<protein>
    <recommendedName>
        <fullName evidence="3">5'-methylthioadenosine/S-adenosylhomocysteine nucleosidase</fullName>
    </recommendedName>
</protein>
<dbReference type="PATRIC" id="fig|1121335.3.peg.178"/>
<evidence type="ECO:0000313" key="2">
    <source>
        <dbReference type="Proteomes" id="UP000011220"/>
    </source>
</evidence>